<evidence type="ECO:0000256" key="3">
    <source>
        <dbReference type="ARBA" id="ARBA00038874"/>
    </source>
</evidence>
<dbReference type="GO" id="GO:0005737">
    <property type="term" value="C:cytoplasm"/>
    <property type="evidence" value="ECO:0007669"/>
    <property type="project" value="TreeGrafter"/>
</dbReference>
<organism evidence="4 5">
    <name type="scientific">Aphanomyces invadans</name>
    <dbReference type="NCBI Taxonomy" id="157072"/>
    <lineage>
        <taxon>Eukaryota</taxon>
        <taxon>Sar</taxon>
        <taxon>Stramenopiles</taxon>
        <taxon>Oomycota</taxon>
        <taxon>Saprolegniomycetes</taxon>
        <taxon>Saprolegniales</taxon>
        <taxon>Verrucalvaceae</taxon>
        <taxon>Aphanomyces</taxon>
    </lineage>
</organism>
<dbReference type="Pfam" id="PF01633">
    <property type="entry name" value="Choline_kinase"/>
    <property type="match status" value="1"/>
</dbReference>
<dbReference type="AlphaFoldDB" id="A0A418AYR5"/>
<reference evidence="4 5" key="1">
    <citation type="submission" date="2018-08" db="EMBL/GenBank/DDBJ databases">
        <title>Aphanomyces genome sequencing and annotation.</title>
        <authorList>
            <person name="Minardi D."/>
            <person name="Oidtmann B."/>
            <person name="Van Der Giezen M."/>
            <person name="Studholme D.J."/>
        </authorList>
    </citation>
    <scope>NUCLEOTIDE SEQUENCE [LARGE SCALE GENOMIC DNA]</scope>
    <source>
        <strain evidence="4 5">NJM0002</strain>
    </source>
</reference>
<dbReference type="InterPro" id="IPR011009">
    <property type="entry name" value="Kinase-like_dom_sf"/>
</dbReference>
<dbReference type="Gene3D" id="3.90.1200.10">
    <property type="match status" value="1"/>
</dbReference>
<comment type="similarity">
    <text evidence="2">Belongs to the choline/ethanolamine kinase family.</text>
</comment>
<dbReference type="Proteomes" id="UP000285060">
    <property type="component" value="Unassembled WGS sequence"/>
</dbReference>
<evidence type="ECO:0000313" key="4">
    <source>
        <dbReference type="EMBL" id="RHY30789.1"/>
    </source>
</evidence>
<sequence length="362" mass="40949">MALKEQFSFDTMATIKTPTDADVAAVRRVVRDVPMWKNQLASGDDVIVTCLPVLTANKILVADFRGKKVVIKFPMENVFSMVFDLHEQKIVNDMVSLYRGDLGRNPKVLYVNDVCRVDEFVECRTLTSADYLDETTMKHLAIELATLHCDVRLKDRYIALKDGDVYTIADRLRGMHETFKVNFPIRRTRMATQVPEAHQALATTVHAAMEVLADTAFFMHVLNKCFPASSELVLSHNDLRSANVLYFSPTHVQIIDFDGANLCYRGADIGYMANNRDMQRVPWSQDDLDHFVQSYIDACAAKGVIVAKDDLMAQVERGKVLSVLFFMTMFGACDNWDIFHQIGFNFMATFPSLMQKIVAFAA</sequence>
<name>A0A418AYR5_9STRA</name>
<dbReference type="PANTHER" id="PTHR22603">
    <property type="entry name" value="CHOLINE/ETHANOALAMINE KINASE"/>
    <property type="match status" value="1"/>
</dbReference>
<dbReference type="PANTHER" id="PTHR22603:SF66">
    <property type="entry name" value="ETHANOLAMINE KINASE"/>
    <property type="match status" value="1"/>
</dbReference>
<gene>
    <name evidence="4" type="ORF">DYB32_004033</name>
</gene>
<dbReference type="GO" id="GO:0004305">
    <property type="term" value="F:ethanolamine kinase activity"/>
    <property type="evidence" value="ECO:0007669"/>
    <property type="project" value="UniProtKB-EC"/>
</dbReference>
<comment type="caution">
    <text evidence="4">The sequence shown here is derived from an EMBL/GenBank/DDBJ whole genome shotgun (WGS) entry which is preliminary data.</text>
</comment>
<evidence type="ECO:0000256" key="1">
    <source>
        <dbReference type="ARBA" id="ARBA00037883"/>
    </source>
</evidence>
<proteinExistence type="inferred from homology"/>
<keyword evidence="5" id="KW-1185">Reference proteome</keyword>
<dbReference type="EMBL" id="QUSY01000274">
    <property type="protein sequence ID" value="RHY30789.1"/>
    <property type="molecule type" value="Genomic_DNA"/>
</dbReference>
<dbReference type="SUPFAM" id="SSF56112">
    <property type="entry name" value="Protein kinase-like (PK-like)"/>
    <property type="match status" value="1"/>
</dbReference>
<dbReference type="EC" id="2.7.1.82" evidence="3"/>
<comment type="pathway">
    <text evidence="1">Phospholipid metabolism; phosphatidylethanolamine biosynthesis; phosphatidylethanolamine from ethanolamine: step 1/3.</text>
</comment>
<evidence type="ECO:0000313" key="5">
    <source>
        <dbReference type="Proteomes" id="UP000285060"/>
    </source>
</evidence>
<accession>A0A418AYR5</accession>
<dbReference type="VEuPathDB" id="FungiDB:H310_13401"/>
<protein>
    <recommendedName>
        <fullName evidence="3">ethanolamine kinase</fullName>
        <ecNumber evidence="3">2.7.1.82</ecNumber>
    </recommendedName>
</protein>
<evidence type="ECO:0000256" key="2">
    <source>
        <dbReference type="ARBA" id="ARBA00038211"/>
    </source>
</evidence>
<dbReference type="GO" id="GO:0006646">
    <property type="term" value="P:phosphatidylethanolamine biosynthetic process"/>
    <property type="evidence" value="ECO:0007669"/>
    <property type="project" value="TreeGrafter"/>
</dbReference>